<dbReference type="EMBL" id="SOBT01000008">
    <property type="protein sequence ID" value="TDU31929.1"/>
    <property type="molecule type" value="Genomic_DNA"/>
</dbReference>
<keyword evidence="1" id="KW-0732">Signal</keyword>
<dbReference type="RefSeq" id="WP_133880477.1">
    <property type="nucleotide sequence ID" value="NZ_MWIN01000006.1"/>
</dbReference>
<comment type="caution">
    <text evidence="2">The sequence shown here is derived from an EMBL/GenBank/DDBJ whole genome shotgun (WGS) entry which is preliminary data.</text>
</comment>
<name>A0A4R7PE63_9GAMM</name>
<evidence type="ECO:0008006" key="4">
    <source>
        <dbReference type="Google" id="ProtNLM"/>
    </source>
</evidence>
<evidence type="ECO:0000313" key="2">
    <source>
        <dbReference type="EMBL" id="TDU31929.1"/>
    </source>
</evidence>
<dbReference type="AlphaFoldDB" id="A0A4R7PE63"/>
<keyword evidence="3" id="KW-1185">Reference proteome</keyword>
<evidence type="ECO:0000313" key="3">
    <source>
        <dbReference type="Proteomes" id="UP000295341"/>
    </source>
</evidence>
<reference evidence="2 3" key="1">
    <citation type="submission" date="2019-03" db="EMBL/GenBank/DDBJ databases">
        <title>Genomic Encyclopedia of Type Strains, Phase IV (KMG-IV): sequencing the most valuable type-strain genomes for metagenomic binning, comparative biology and taxonomic classification.</title>
        <authorList>
            <person name="Goeker M."/>
        </authorList>
    </citation>
    <scope>NUCLEOTIDE SEQUENCE [LARGE SCALE GENOMIC DNA]</scope>
    <source>
        <strain evidence="2 3">DSM 26377</strain>
    </source>
</reference>
<evidence type="ECO:0000256" key="1">
    <source>
        <dbReference type="SAM" id="SignalP"/>
    </source>
</evidence>
<protein>
    <recommendedName>
        <fullName evidence="4">Chalcone isomerase domain-containing protein</fullName>
    </recommendedName>
</protein>
<dbReference type="OrthoDB" id="556852at2"/>
<gene>
    <name evidence="2" type="ORF">DFR24_1313</name>
</gene>
<sequence>MKRGSIQAWRLAGALGVLIGMTMGVAQAADKAAAAAGKGMALSFGGTEYLHRWSKDDQNEFTPREQSDLSRWTDMVTINVHPKVATGDQLAELANAVLGNYQASGKILQTNSKPRTDKQEAEHFVAALLGAEGVREAAFARFVLVDGVGVIVVRSHRVYGTGPEVGATIGKWLEANGATTEAELMGWKGIPRIADLKKLPQAK</sequence>
<dbReference type="Proteomes" id="UP000295341">
    <property type="component" value="Unassembled WGS sequence"/>
</dbReference>
<accession>A0A4R7PE63</accession>
<organism evidence="2 3">
    <name type="scientific">Panacagrimonas perspica</name>
    <dbReference type="NCBI Taxonomy" id="381431"/>
    <lineage>
        <taxon>Bacteria</taxon>
        <taxon>Pseudomonadati</taxon>
        <taxon>Pseudomonadota</taxon>
        <taxon>Gammaproteobacteria</taxon>
        <taxon>Nevskiales</taxon>
        <taxon>Nevskiaceae</taxon>
        <taxon>Panacagrimonas</taxon>
    </lineage>
</organism>
<feature type="signal peptide" evidence="1">
    <location>
        <begin position="1"/>
        <end position="28"/>
    </location>
</feature>
<proteinExistence type="predicted"/>
<feature type="chain" id="PRO_5030099620" description="Chalcone isomerase domain-containing protein" evidence="1">
    <location>
        <begin position="29"/>
        <end position="203"/>
    </location>
</feature>